<accession>A0A2I7N934</accession>
<keyword evidence="8" id="KW-1185">Reference proteome</keyword>
<dbReference type="SMART" id="SM00226">
    <property type="entry name" value="LMWPc"/>
    <property type="match status" value="1"/>
</dbReference>
<evidence type="ECO:0000256" key="3">
    <source>
        <dbReference type="ARBA" id="ARBA00022801"/>
    </source>
</evidence>
<feature type="active site" description="Proton donor" evidence="5">
    <location>
        <position position="134"/>
    </location>
</feature>
<evidence type="ECO:0000313" key="8">
    <source>
        <dbReference type="Proteomes" id="UP000236655"/>
    </source>
</evidence>
<dbReference type="GO" id="GO:0004725">
    <property type="term" value="F:protein tyrosine phosphatase activity"/>
    <property type="evidence" value="ECO:0007669"/>
    <property type="project" value="UniProtKB-EC"/>
</dbReference>
<dbReference type="PANTHER" id="PTHR11717:SF7">
    <property type="entry name" value="LOW MOLECULAR WEIGHT PHOSPHOTYROSINE PROTEIN PHOSPHATASE"/>
    <property type="match status" value="1"/>
</dbReference>
<feature type="active site" evidence="5">
    <location>
        <position position="21"/>
    </location>
</feature>
<dbReference type="OrthoDB" id="9784339at2"/>
<feature type="domain" description="Phosphotyrosine protein phosphatase I" evidence="6">
    <location>
        <begin position="9"/>
        <end position="160"/>
    </location>
</feature>
<evidence type="ECO:0000256" key="4">
    <source>
        <dbReference type="ARBA" id="ARBA00022912"/>
    </source>
</evidence>
<dbReference type="CDD" id="cd16343">
    <property type="entry name" value="LMWPTP"/>
    <property type="match status" value="1"/>
</dbReference>
<dbReference type="SUPFAM" id="SSF52788">
    <property type="entry name" value="Phosphotyrosine protein phosphatases I"/>
    <property type="match status" value="1"/>
</dbReference>
<dbReference type="InterPro" id="IPR036196">
    <property type="entry name" value="Ptyr_pPase_sf"/>
</dbReference>
<dbReference type="InterPro" id="IPR050438">
    <property type="entry name" value="LMW_PTPase"/>
</dbReference>
<dbReference type="InterPro" id="IPR017867">
    <property type="entry name" value="Tyr_phospatase_low_mol_wt"/>
</dbReference>
<dbReference type="Gene3D" id="3.40.50.2300">
    <property type="match status" value="1"/>
</dbReference>
<reference evidence="8" key="1">
    <citation type="submission" date="2017-11" db="EMBL/GenBank/DDBJ databases">
        <authorList>
            <person name="Chan K.G."/>
            <person name="Lee L.S."/>
        </authorList>
    </citation>
    <scope>NUCLEOTIDE SEQUENCE [LARGE SCALE GENOMIC DNA]</scope>
    <source>
        <strain evidence="8">DSM 100970</strain>
    </source>
</reference>
<dbReference type="PANTHER" id="PTHR11717">
    <property type="entry name" value="LOW MOLECULAR WEIGHT PROTEIN TYROSINE PHOSPHATASE"/>
    <property type="match status" value="1"/>
</dbReference>
<feature type="active site" description="Nucleophile" evidence="5">
    <location>
        <position position="15"/>
    </location>
</feature>
<dbReference type="InterPro" id="IPR023485">
    <property type="entry name" value="Ptyr_pPase"/>
</dbReference>
<evidence type="ECO:0000313" key="7">
    <source>
        <dbReference type="EMBL" id="AUR52968.1"/>
    </source>
</evidence>
<evidence type="ECO:0000259" key="6">
    <source>
        <dbReference type="SMART" id="SM00226"/>
    </source>
</evidence>
<dbReference type="EMBL" id="CP024847">
    <property type="protein sequence ID" value="AUR52968.1"/>
    <property type="molecule type" value="Genomic_DNA"/>
</dbReference>
<name>A0A2I7N934_9NEIS</name>
<proteinExistence type="inferred from homology"/>
<dbReference type="EC" id="3.1.3.48" evidence="2"/>
<dbReference type="Proteomes" id="UP000236655">
    <property type="component" value="Chromosome"/>
</dbReference>
<comment type="similarity">
    <text evidence="1">Belongs to the low molecular weight phosphotyrosine protein phosphatase family.</text>
</comment>
<dbReference type="Pfam" id="PF01451">
    <property type="entry name" value="LMWPc"/>
    <property type="match status" value="1"/>
</dbReference>
<organism evidence="7 8">
    <name type="scientific">Aquella oligotrophica</name>
    <dbReference type="NCBI Taxonomy" id="2067065"/>
    <lineage>
        <taxon>Bacteria</taxon>
        <taxon>Pseudomonadati</taxon>
        <taxon>Pseudomonadota</taxon>
        <taxon>Betaproteobacteria</taxon>
        <taxon>Neisseriales</taxon>
        <taxon>Neisseriaceae</taxon>
        <taxon>Aquella</taxon>
    </lineage>
</organism>
<keyword evidence="4" id="KW-0904">Protein phosphatase</keyword>
<protein>
    <recommendedName>
        <fullName evidence="2">protein-tyrosine-phosphatase</fullName>
        <ecNumber evidence="2">3.1.3.48</ecNumber>
    </recommendedName>
</protein>
<dbReference type="AlphaFoldDB" id="A0A2I7N934"/>
<evidence type="ECO:0000256" key="5">
    <source>
        <dbReference type="PIRSR" id="PIRSR617867-1"/>
    </source>
</evidence>
<gene>
    <name evidence="7" type="ORF">CUN60_11920</name>
</gene>
<dbReference type="KEGG" id="nba:CUN60_11920"/>
<keyword evidence="3" id="KW-0378">Hydrolase</keyword>
<evidence type="ECO:0000256" key="2">
    <source>
        <dbReference type="ARBA" id="ARBA00013064"/>
    </source>
</evidence>
<sequence length="170" mass="19185">MLSMDVNKIRVLFVCTGNICRSPLAEGVFKKLLSDHGLSALFEVDSAGTEDYHVGSPPDSRSIKVAEFNGVSGLNHKARQFIKSDFDKFDYILVMDHLNYDAVISKTSNHEYHGKVMLFRTFDVDLTDFYDVPDPYYGTEDDFAEVGEIVKRAGYGFIEYLKQQGKISCT</sequence>
<evidence type="ECO:0000256" key="1">
    <source>
        <dbReference type="ARBA" id="ARBA00011063"/>
    </source>
</evidence>
<dbReference type="PRINTS" id="PR00719">
    <property type="entry name" value="LMWPTPASE"/>
</dbReference>